<evidence type="ECO:0000313" key="2">
    <source>
        <dbReference type="EMBL" id="THH35167.1"/>
    </source>
</evidence>
<gene>
    <name evidence="2" type="ORF">E4Z66_15190</name>
</gene>
<comment type="caution">
    <text evidence="2">The sequence shown here is derived from an EMBL/GenBank/DDBJ whole genome shotgun (WGS) entry which is preliminary data.</text>
</comment>
<reference evidence="2 3" key="1">
    <citation type="submission" date="2019-04" db="EMBL/GenBank/DDBJ databases">
        <title>Shimia ponticola sp. nov., isolated from seawater.</title>
        <authorList>
            <person name="Kim Y.-O."/>
            <person name="Yoon J.-H."/>
        </authorList>
    </citation>
    <scope>NUCLEOTIDE SEQUENCE [LARGE SCALE GENOMIC DNA]</scope>
    <source>
        <strain evidence="2 3">MYP11</strain>
    </source>
</reference>
<feature type="signal peptide" evidence="1">
    <location>
        <begin position="1"/>
        <end position="21"/>
    </location>
</feature>
<evidence type="ECO:0008006" key="4">
    <source>
        <dbReference type="Google" id="ProtNLM"/>
    </source>
</evidence>
<evidence type="ECO:0000313" key="3">
    <source>
        <dbReference type="Proteomes" id="UP000306602"/>
    </source>
</evidence>
<protein>
    <recommendedName>
        <fullName evidence="4">TonB-dependent receptor</fullName>
    </recommendedName>
</protein>
<sequence>MNRYAAITAVLLSTTALPVLAQSGSGFSISLNGDQVSGDPVLRRKVEKADEQLQKADVRVQYDGLVTTPRLDLQITGSDAGYAPGQTVTLQSEMNYPGFVTRGEVLLIERRVRGGPRVLSRHDVPPNGAVSITVPEGENIVAVHRVYDARGRYDETAPLTISTGDERGLEDGVEDGSSALVRRGIPVFGGAVTVSGSSVAPGASVQTLGETVRPDPSGRFVIQRILPPGDHAVSVRTVGAGPTVDIVRDIEVPRSELFYTAHIDLTHGYRDSDLDGSGTYTRGRIAGYFKGRYANGVEVTGQIDTGEGDLDEIFEGLDERDPRTTFLRIDPDDLYPTYGDDSTLFDDTPTSGKFYLRVQKDNNYVVWGDWRADLQGTNLLRNDRTLYGGRLHLESKDTTAHGDPNWRVEAYGAQPDALPQRDVFRGTGGSVYFLSRQDISIGTETMLVQVRDGTTGRVIETRTLVEGRDYTINYIQGIVTLRAPLQSSTGSNGIVITDPGGAADVNLVAQYEYTPDSGDVDAFAYGGRGEVWATEQLRFGATIQSEETGSGRQDAYGADLLYRMNEETFVHLEYARSDGPGFGYQVSTDGGLVFDPIAAAGGDGEAVRIEGRAALTDLGLGVDGTISGYWETRDAGFSSLDYTTTADETLWGLALDAQVTQRLTLGAYYDSYEQDGGRLDREGGVEADYIVNDRVSLAFGIENLERRGISGSGDGTRTDAAVRLTYSPRENLSWHVFAQNTLERSGTLESNDRYGAGVSVAWDNGWSVEGELSDGDLGEGGRILVRNDKGEDGNSYIGYDLDPTHEVIGMTMSETGRSRGRYIFGGERPVSDTVTVFGENSYDRFGRYQTLTSAYGVTYEPTDRLSYLTAFEVGQIRDRVNGDFDRYALSLGVQYHSEGWNGKARLEYRDEDGSRSGSTRDSQTWLLAGSGSYKIDENQRLVFSAQVSRTEGNSGIAPDSDYTDISIGYAYRPVNNERLNLLFRYRYLDDQYGQQLDNSDTLGPVQRSHVFSVDAEYDLNEQWSLGAKVGARLAESAVDSDSDYTRNDAVLGVLNARWHVVKNWDALFEVRALELYDAGTTEIGGLAAIYRHVGDHLKIGVGYNLTNFSDDLTDLTYDDRGAFINIVAKF</sequence>
<keyword evidence="3" id="KW-1185">Reference proteome</keyword>
<dbReference type="RefSeq" id="WP_136463901.1">
    <property type="nucleotide sequence ID" value="NZ_SRKY01000004.1"/>
</dbReference>
<organism evidence="2 3">
    <name type="scientific">Aliishimia ponticola</name>
    <dbReference type="NCBI Taxonomy" id="2499833"/>
    <lineage>
        <taxon>Bacteria</taxon>
        <taxon>Pseudomonadati</taxon>
        <taxon>Pseudomonadota</taxon>
        <taxon>Alphaproteobacteria</taxon>
        <taxon>Rhodobacterales</taxon>
        <taxon>Paracoccaceae</taxon>
        <taxon>Aliishimia</taxon>
    </lineage>
</organism>
<dbReference type="OrthoDB" id="9773411at2"/>
<dbReference type="AlphaFoldDB" id="A0A4S4N9U5"/>
<feature type="chain" id="PRO_5020952352" description="TonB-dependent receptor" evidence="1">
    <location>
        <begin position="22"/>
        <end position="1130"/>
    </location>
</feature>
<accession>A0A4S4N9U5</accession>
<evidence type="ECO:0000256" key="1">
    <source>
        <dbReference type="SAM" id="SignalP"/>
    </source>
</evidence>
<dbReference type="Proteomes" id="UP000306602">
    <property type="component" value="Unassembled WGS sequence"/>
</dbReference>
<dbReference type="EMBL" id="SRKY01000004">
    <property type="protein sequence ID" value="THH35167.1"/>
    <property type="molecule type" value="Genomic_DNA"/>
</dbReference>
<keyword evidence="1" id="KW-0732">Signal</keyword>
<name>A0A4S4N9U5_9RHOB</name>
<proteinExistence type="predicted"/>
<dbReference type="SUPFAM" id="SSF56935">
    <property type="entry name" value="Porins"/>
    <property type="match status" value="2"/>
</dbReference>